<evidence type="ECO:0000313" key="3">
    <source>
        <dbReference type="Proteomes" id="UP000325315"/>
    </source>
</evidence>
<accession>A0A5B6W7L0</accession>
<evidence type="ECO:0000259" key="1">
    <source>
        <dbReference type="PROSITE" id="PS50878"/>
    </source>
</evidence>
<dbReference type="AlphaFoldDB" id="A0A5B6W7L0"/>
<dbReference type="OrthoDB" id="1932527at2759"/>
<dbReference type="InterPro" id="IPR000477">
    <property type="entry name" value="RT_dom"/>
</dbReference>
<comment type="caution">
    <text evidence="2">The sequence shown here is derived from an EMBL/GenBank/DDBJ whole genome shotgun (WGS) entry which is preliminary data.</text>
</comment>
<dbReference type="EMBL" id="SMMG02000004">
    <property type="protein sequence ID" value="KAA3477681.1"/>
    <property type="molecule type" value="Genomic_DNA"/>
</dbReference>
<keyword evidence="2" id="KW-0695">RNA-directed DNA polymerase</keyword>
<dbReference type="GO" id="GO:0003964">
    <property type="term" value="F:RNA-directed DNA polymerase activity"/>
    <property type="evidence" value="ECO:0007669"/>
    <property type="project" value="UniProtKB-KW"/>
</dbReference>
<gene>
    <name evidence="2" type="ORF">EPI10_011554</name>
</gene>
<evidence type="ECO:0000313" key="2">
    <source>
        <dbReference type="EMBL" id="KAA3477681.1"/>
    </source>
</evidence>
<keyword evidence="2" id="KW-0808">Transferase</keyword>
<organism evidence="2 3">
    <name type="scientific">Gossypium australe</name>
    <dbReference type="NCBI Taxonomy" id="47621"/>
    <lineage>
        <taxon>Eukaryota</taxon>
        <taxon>Viridiplantae</taxon>
        <taxon>Streptophyta</taxon>
        <taxon>Embryophyta</taxon>
        <taxon>Tracheophyta</taxon>
        <taxon>Spermatophyta</taxon>
        <taxon>Magnoliopsida</taxon>
        <taxon>eudicotyledons</taxon>
        <taxon>Gunneridae</taxon>
        <taxon>Pentapetalae</taxon>
        <taxon>rosids</taxon>
        <taxon>malvids</taxon>
        <taxon>Malvales</taxon>
        <taxon>Malvaceae</taxon>
        <taxon>Malvoideae</taxon>
        <taxon>Gossypium</taxon>
    </lineage>
</organism>
<dbReference type="Pfam" id="PF00078">
    <property type="entry name" value="RVT_1"/>
    <property type="match status" value="1"/>
</dbReference>
<keyword evidence="2" id="KW-0548">Nucleotidyltransferase</keyword>
<dbReference type="Proteomes" id="UP000325315">
    <property type="component" value="Unassembled WGS sequence"/>
</dbReference>
<protein>
    <submittedName>
        <fullName evidence="2">Reverse transcriptase</fullName>
    </submittedName>
</protein>
<name>A0A5B6W7L0_9ROSI</name>
<keyword evidence="3" id="KW-1185">Reference proteome</keyword>
<sequence>MGCVRSVKCNNLLFETIYPERGLCQGDPLSPYLFLFCMEAFSRILIQAQNNDLIRGIRASVHCPRINHLFFADDTLLFIRNKKKN</sequence>
<proteinExistence type="predicted"/>
<reference evidence="2" key="1">
    <citation type="submission" date="2019-08" db="EMBL/GenBank/DDBJ databases">
        <authorList>
            <person name="Liu F."/>
        </authorList>
    </citation>
    <scope>NUCLEOTIDE SEQUENCE [LARGE SCALE GENOMIC DNA]</scope>
    <source>
        <strain evidence="2">PA1801</strain>
        <tissue evidence="2">Leaf</tissue>
    </source>
</reference>
<dbReference type="PROSITE" id="PS50878">
    <property type="entry name" value="RT_POL"/>
    <property type="match status" value="1"/>
</dbReference>
<feature type="domain" description="Reverse transcriptase" evidence="1">
    <location>
        <begin position="1"/>
        <end position="85"/>
    </location>
</feature>